<gene>
    <name evidence="2" type="ORF">MICPUCDRAFT_39243</name>
</gene>
<feature type="compositionally biased region" description="Acidic residues" evidence="1">
    <location>
        <begin position="102"/>
        <end position="134"/>
    </location>
</feature>
<feature type="region of interest" description="Disordered" evidence="1">
    <location>
        <begin position="258"/>
        <end position="329"/>
    </location>
</feature>
<evidence type="ECO:0000313" key="3">
    <source>
        <dbReference type="Proteomes" id="UP000001876"/>
    </source>
</evidence>
<evidence type="ECO:0000313" key="2">
    <source>
        <dbReference type="EMBL" id="EEH58004.1"/>
    </source>
</evidence>
<feature type="compositionally biased region" description="Basic and acidic residues" evidence="1">
    <location>
        <begin position="435"/>
        <end position="448"/>
    </location>
</feature>
<protein>
    <submittedName>
        <fullName evidence="2">Predicted protein</fullName>
    </submittedName>
</protein>
<name>C1MQ28_MICPC</name>
<keyword evidence="3" id="KW-1185">Reference proteome</keyword>
<feature type="compositionally biased region" description="Low complexity" evidence="1">
    <location>
        <begin position="628"/>
        <end position="640"/>
    </location>
</feature>
<feature type="region of interest" description="Disordered" evidence="1">
    <location>
        <begin position="620"/>
        <end position="645"/>
    </location>
</feature>
<feature type="compositionally biased region" description="Basic and acidic residues" evidence="1">
    <location>
        <begin position="176"/>
        <end position="185"/>
    </location>
</feature>
<dbReference type="STRING" id="564608.C1MQ28"/>
<feature type="region of interest" description="Disordered" evidence="1">
    <location>
        <begin position="376"/>
        <end position="478"/>
    </location>
</feature>
<feature type="compositionally biased region" description="Acidic residues" evidence="1">
    <location>
        <begin position="274"/>
        <end position="329"/>
    </location>
</feature>
<organism evidence="3">
    <name type="scientific">Micromonas pusilla (strain CCMP1545)</name>
    <name type="common">Picoplanktonic green alga</name>
    <dbReference type="NCBI Taxonomy" id="564608"/>
    <lineage>
        <taxon>Eukaryota</taxon>
        <taxon>Viridiplantae</taxon>
        <taxon>Chlorophyta</taxon>
        <taxon>Mamiellophyceae</taxon>
        <taxon>Mamiellales</taxon>
        <taxon>Mamiellaceae</taxon>
        <taxon>Micromonas</taxon>
    </lineage>
</organism>
<feature type="compositionally biased region" description="Basic and acidic residues" evidence="1">
    <location>
        <begin position="527"/>
        <end position="545"/>
    </location>
</feature>
<feature type="compositionally biased region" description="Acidic residues" evidence="1">
    <location>
        <begin position="159"/>
        <end position="175"/>
    </location>
</feature>
<sequence length="868" mass="94428">MTQEAPVAMTEEIPMTEPLVQVVDEDEDEDVVVVRRKRARPVEKGASDPANDDDVSPRGPFDASQQESPPKSSDDEGADANGIKLPGKKKLKLRTKAKAEEAELMADDEDEDAEPAMEDDDGEDFYYDEDDEEGMMEKRLAENGTLSDDEGAGVKGDVSESDESDFNDSEDEFEDAAEKLREMAKARAAANASGPPPENETEEELAARMAREKEETKKVQEEIMKEAGKRVRLTGYHVAPDRDPFAYRKIIAIIREKVAALNLPPPPPDPVVSESEDDENDGEEVSDDDLDDDEEAEDDSQAGDEREEEKEKEEEEMMELEVDDDVDGLTLDDENVKNELLAILAEVKANAAAKKPVEEPKAKTVDFDDEETIAAERAAQQLAAQLDEAKELGGGDGEDAEDDEDSEDDLSEEEAFVDMTRKERQRQLKKAKAFFKADAKANKRREGGAFEDEAEMSDDGGHTDDEEQVEVEELGEENERVIRRKVASRNDGLLDRDELEEMVDYIDFNDTADDDERRAAKRAAAHARFEEEKDEEDLRKMKEALKNGFRRPNRNNGYDADGPDYWQRRRKANGESESDDEDLGIDVPDRAWEAVELSDDDDGEWAERAERRKKAAAAAEAAKKLAANDDSNANAGDGDSQLPSARDFASQDFSAMLDAGRARRNNRVRRGTSAAAAAMDNGAGAFSQPAPVKALGRVNSAPGRVAPAPLLERGGSMSFLGRGSGSNHSAGGLARSVSLGNGGASRSFVFGGGGDSQSMWEKDAEEQGTMAAPANFAELGSNENARFGWAPREAMSKHPAAAGKSNGASTAAAPSRLGTGGASTKPGKSLFSMLQDSQDWDDVLGKSDSLTEGVKAAANIKLRPAAPR</sequence>
<dbReference type="RefSeq" id="XP_003058053.1">
    <property type="nucleotide sequence ID" value="XM_003058007.1"/>
</dbReference>
<feature type="compositionally biased region" description="Acidic residues" evidence="1">
    <location>
        <begin position="449"/>
        <end position="476"/>
    </location>
</feature>
<feature type="compositionally biased region" description="Basic residues" evidence="1">
    <location>
        <begin position="86"/>
        <end position="96"/>
    </location>
</feature>
<feature type="region of interest" description="Disordered" evidence="1">
    <location>
        <begin position="794"/>
        <end position="829"/>
    </location>
</feature>
<feature type="region of interest" description="Disordered" evidence="1">
    <location>
        <begin position="510"/>
        <end position="590"/>
    </location>
</feature>
<feature type="compositionally biased region" description="Basic and acidic residues" evidence="1">
    <location>
        <begin position="205"/>
        <end position="219"/>
    </location>
</feature>
<dbReference type="AlphaFoldDB" id="C1MQ28"/>
<dbReference type="EMBL" id="GG663738">
    <property type="protein sequence ID" value="EEH58004.1"/>
    <property type="molecule type" value="Genomic_DNA"/>
</dbReference>
<proteinExistence type="predicted"/>
<dbReference type="Proteomes" id="UP000001876">
    <property type="component" value="Unassembled WGS sequence"/>
</dbReference>
<accession>C1MQ28</accession>
<dbReference type="GeneID" id="9683138"/>
<dbReference type="KEGG" id="mpp:MICPUCDRAFT_39243"/>
<reference evidence="2 3" key="1">
    <citation type="journal article" date="2009" name="Science">
        <title>Green evolution and dynamic adaptations revealed by genomes of the marine picoeukaryotes Micromonas.</title>
        <authorList>
            <person name="Worden A.Z."/>
            <person name="Lee J.H."/>
            <person name="Mock T."/>
            <person name="Rouze P."/>
            <person name="Simmons M.P."/>
            <person name="Aerts A.L."/>
            <person name="Allen A.E."/>
            <person name="Cuvelier M.L."/>
            <person name="Derelle E."/>
            <person name="Everett M.V."/>
            <person name="Foulon E."/>
            <person name="Grimwood J."/>
            <person name="Gundlach H."/>
            <person name="Henrissat B."/>
            <person name="Napoli C."/>
            <person name="McDonald S.M."/>
            <person name="Parker M.S."/>
            <person name="Rombauts S."/>
            <person name="Salamov A."/>
            <person name="Von Dassow P."/>
            <person name="Badger J.H."/>
            <person name="Coutinho P.M."/>
            <person name="Demir E."/>
            <person name="Dubchak I."/>
            <person name="Gentemann C."/>
            <person name="Eikrem W."/>
            <person name="Gready J.E."/>
            <person name="John U."/>
            <person name="Lanier W."/>
            <person name="Lindquist E.A."/>
            <person name="Lucas S."/>
            <person name="Mayer K.F."/>
            <person name="Moreau H."/>
            <person name="Not F."/>
            <person name="Otillar R."/>
            <person name="Panaud O."/>
            <person name="Pangilinan J."/>
            <person name="Paulsen I."/>
            <person name="Piegu B."/>
            <person name="Poliakov A."/>
            <person name="Robbens S."/>
            <person name="Schmutz J."/>
            <person name="Toulza E."/>
            <person name="Wyss T."/>
            <person name="Zelensky A."/>
            <person name="Zhou K."/>
            <person name="Armbrust E.V."/>
            <person name="Bhattacharya D."/>
            <person name="Goodenough U.W."/>
            <person name="Van de Peer Y."/>
            <person name="Grigoriev I.V."/>
        </authorList>
    </citation>
    <scope>NUCLEOTIDE SEQUENCE [LARGE SCALE GENOMIC DNA]</scope>
    <source>
        <strain evidence="2 3">CCMP1545</strain>
    </source>
</reference>
<feature type="compositionally biased region" description="Low complexity" evidence="1">
    <location>
        <begin position="376"/>
        <end position="386"/>
    </location>
</feature>
<feature type="compositionally biased region" description="Acidic residues" evidence="1">
    <location>
        <begin position="396"/>
        <end position="416"/>
    </location>
</feature>
<evidence type="ECO:0000256" key="1">
    <source>
        <dbReference type="SAM" id="MobiDB-lite"/>
    </source>
</evidence>
<dbReference type="eggNOG" id="ENOG502SC65">
    <property type="taxonomic scope" value="Eukaryota"/>
</dbReference>
<dbReference type="OMA" id="DKPDNRN"/>
<dbReference type="OrthoDB" id="10652700at2759"/>
<feature type="region of interest" description="Disordered" evidence="1">
    <location>
        <begin position="1"/>
        <end position="219"/>
    </location>
</feature>